<protein>
    <submittedName>
        <fullName evidence="2">Uncharacterized protein</fullName>
    </submittedName>
</protein>
<dbReference type="OMA" id="YGWTIDT"/>
<dbReference type="Proteomes" id="UP000053144">
    <property type="component" value="Chromosome 11"/>
</dbReference>
<dbReference type="EMBL" id="CM003381">
    <property type="protein sequence ID" value="KOM58314.1"/>
    <property type="molecule type" value="Genomic_DNA"/>
</dbReference>
<evidence type="ECO:0000313" key="3">
    <source>
        <dbReference type="Proteomes" id="UP000053144"/>
    </source>
</evidence>
<dbReference type="PANTHER" id="PTHR14659:SF1">
    <property type="entry name" value="ALPHA- AND GAMMA-ADAPTIN-BINDING PROTEIN P34"/>
    <property type="match status" value="1"/>
</dbReference>
<dbReference type="AlphaFoldDB" id="A0A0L9VU64"/>
<sequence>MFDSSIYSFHPKLPGAAPCLCPCTILLAPASLPALGDTNNYRDWKKKKRKQQSKREQSKPGTSHGCYRIANGSAEPTRNLHHRILKRWQTHHHISIGLTSVDVEDAFDSASEVNVHGWTINNKYYTADVSIWMAHLRDDYSAGNMSMFRHMTALVMVFDMNEPSSLAALREWVSHTDIQNFEILLCIGNKVDLVSGHPAHAEYRRRLLKLEDSAVDHYSEEYGISESEGTSLLGDEAPAWDIRRSCLEWCTDHNIEFIEACASNADFDKCLSIDGDLQGVERLHGALSAHMWSGMVLKSGDRINQPSFPEKEELSSEESDYEPEYEVLSAGSADPWYESEQVWVSASSLEAGGSAPQNNPSAEGQQEDGIKPDKEFAPTTSSDAIQDESERDVLHNTMDSEGDEKAVEGKYLDLEDLEQLMSEIGNMRAGLRLMPDFQRRDMAAKLAMKMASIFGGESDDEKI</sequence>
<feature type="compositionally biased region" description="Acidic residues" evidence="1">
    <location>
        <begin position="315"/>
        <end position="325"/>
    </location>
</feature>
<feature type="region of interest" description="Disordered" evidence="1">
    <location>
        <begin position="350"/>
        <end position="406"/>
    </location>
</feature>
<dbReference type="Pfam" id="PF10199">
    <property type="entry name" value="Adaptin_binding"/>
    <property type="match status" value="1"/>
</dbReference>
<dbReference type="InterPro" id="IPR001806">
    <property type="entry name" value="Small_GTPase"/>
</dbReference>
<dbReference type="Pfam" id="PF00071">
    <property type="entry name" value="Ras"/>
    <property type="match status" value="1"/>
</dbReference>
<dbReference type="SUPFAM" id="SSF52540">
    <property type="entry name" value="P-loop containing nucleoside triphosphate hydrolases"/>
    <property type="match status" value="1"/>
</dbReference>
<dbReference type="InterPro" id="IPR027417">
    <property type="entry name" value="P-loop_NTPase"/>
</dbReference>
<feature type="compositionally biased region" description="Polar residues" evidence="1">
    <location>
        <begin position="355"/>
        <end position="364"/>
    </location>
</feature>
<feature type="region of interest" description="Disordered" evidence="1">
    <location>
        <begin position="301"/>
        <end position="327"/>
    </location>
</feature>
<reference evidence="3" key="1">
    <citation type="journal article" date="2015" name="Proc. Natl. Acad. Sci. U.S.A.">
        <title>Genome sequencing of adzuki bean (Vigna angularis) provides insight into high starch and low fat accumulation and domestication.</title>
        <authorList>
            <person name="Yang K."/>
            <person name="Tian Z."/>
            <person name="Chen C."/>
            <person name="Luo L."/>
            <person name="Zhao B."/>
            <person name="Wang Z."/>
            <person name="Yu L."/>
            <person name="Li Y."/>
            <person name="Sun Y."/>
            <person name="Li W."/>
            <person name="Chen Y."/>
            <person name="Li Y."/>
            <person name="Zhang Y."/>
            <person name="Ai D."/>
            <person name="Zhao J."/>
            <person name="Shang C."/>
            <person name="Ma Y."/>
            <person name="Wu B."/>
            <person name="Wang M."/>
            <person name="Gao L."/>
            <person name="Sun D."/>
            <person name="Zhang P."/>
            <person name="Guo F."/>
            <person name="Wang W."/>
            <person name="Li Y."/>
            <person name="Wang J."/>
            <person name="Varshney R.K."/>
            <person name="Wang J."/>
            <person name="Ling H.Q."/>
            <person name="Wan P."/>
        </authorList>
    </citation>
    <scope>NUCLEOTIDE SEQUENCE</scope>
    <source>
        <strain evidence="3">cv. Jingnong 6</strain>
    </source>
</reference>
<dbReference type="GO" id="GO:0003924">
    <property type="term" value="F:GTPase activity"/>
    <property type="evidence" value="ECO:0007669"/>
    <property type="project" value="InterPro"/>
</dbReference>
<evidence type="ECO:0000313" key="2">
    <source>
        <dbReference type="EMBL" id="KOM58314.1"/>
    </source>
</evidence>
<feature type="region of interest" description="Disordered" evidence="1">
    <location>
        <begin position="41"/>
        <end position="72"/>
    </location>
</feature>
<accession>A0A0L9VU64</accession>
<name>A0A0L9VU64_PHAAN</name>
<dbReference type="STRING" id="3914.A0A0L9VU64"/>
<organism evidence="2 3">
    <name type="scientific">Phaseolus angularis</name>
    <name type="common">Azuki bean</name>
    <name type="synonym">Vigna angularis</name>
    <dbReference type="NCBI Taxonomy" id="3914"/>
    <lineage>
        <taxon>Eukaryota</taxon>
        <taxon>Viridiplantae</taxon>
        <taxon>Streptophyta</taxon>
        <taxon>Embryophyta</taxon>
        <taxon>Tracheophyta</taxon>
        <taxon>Spermatophyta</taxon>
        <taxon>Magnoliopsida</taxon>
        <taxon>eudicotyledons</taxon>
        <taxon>Gunneridae</taxon>
        <taxon>Pentapetalae</taxon>
        <taxon>rosids</taxon>
        <taxon>fabids</taxon>
        <taxon>Fabales</taxon>
        <taxon>Fabaceae</taxon>
        <taxon>Papilionoideae</taxon>
        <taxon>50 kb inversion clade</taxon>
        <taxon>NPAAA clade</taxon>
        <taxon>indigoferoid/millettioid clade</taxon>
        <taxon>Phaseoleae</taxon>
        <taxon>Vigna</taxon>
    </lineage>
</organism>
<evidence type="ECO:0000256" key="1">
    <source>
        <dbReference type="SAM" id="MobiDB-lite"/>
    </source>
</evidence>
<gene>
    <name evidence="2" type="ORF">LR48_Vigan11g134800</name>
</gene>
<dbReference type="Gramene" id="KOM58314">
    <property type="protein sequence ID" value="KOM58314"/>
    <property type="gene ID" value="LR48_Vigan11g134800"/>
</dbReference>
<dbReference type="InterPro" id="IPR019341">
    <property type="entry name" value="Alpha/Gamma-adaptin-bd_p34"/>
</dbReference>
<dbReference type="GO" id="GO:0005525">
    <property type="term" value="F:GTP binding"/>
    <property type="evidence" value="ECO:0007669"/>
    <property type="project" value="InterPro"/>
</dbReference>
<dbReference type="PANTHER" id="PTHR14659">
    <property type="entry name" value="ALPHA- AND GAMMA-ADAPTIN-BINDING PROTEIN P34"/>
    <property type="match status" value="1"/>
</dbReference>
<proteinExistence type="predicted"/>
<dbReference type="Gene3D" id="3.40.50.11960">
    <property type="match status" value="1"/>
</dbReference>